<dbReference type="AlphaFoldDB" id="A0AAE1TT07"/>
<feature type="transmembrane region" description="Helical" evidence="5">
    <location>
        <begin position="148"/>
        <end position="169"/>
    </location>
</feature>
<dbReference type="Pfam" id="PF00083">
    <property type="entry name" value="Sugar_tr"/>
    <property type="match status" value="1"/>
</dbReference>
<evidence type="ECO:0000256" key="3">
    <source>
        <dbReference type="ARBA" id="ARBA00022989"/>
    </source>
</evidence>
<keyword evidence="2 5" id="KW-0812">Transmembrane</keyword>
<evidence type="ECO:0000313" key="8">
    <source>
        <dbReference type="Proteomes" id="UP001292094"/>
    </source>
</evidence>
<feature type="transmembrane region" description="Helical" evidence="5">
    <location>
        <begin position="406"/>
        <end position="427"/>
    </location>
</feature>
<feature type="transmembrane region" description="Helical" evidence="5">
    <location>
        <begin position="175"/>
        <end position="193"/>
    </location>
</feature>
<evidence type="ECO:0000313" key="7">
    <source>
        <dbReference type="EMBL" id="KAK4294229.1"/>
    </source>
</evidence>
<feature type="transmembrane region" description="Helical" evidence="5">
    <location>
        <begin position="89"/>
        <end position="106"/>
    </location>
</feature>
<feature type="transmembrane region" description="Helical" evidence="5">
    <location>
        <begin position="112"/>
        <end position="136"/>
    </location>
</feature>
<dbReference type="InterPro" id="IPR005828">
    <property type="entry name" value="MFS_sugar_transport-like"/>
</dbReference>
<evidence type="ECO:0000256" key="2">
    <source>
        <dbReference type="ARBA" id="ARBA00022692"/>
    </source>
</evidence>
<feature type="transmembrane region" description="Helical" evidence="5">
    <location>
        <begin position="64"/>
        <end position="84"/>
    </location>
</feature>
<organism evidence="7 8">
    <name type="scientific">Petrolisthes manimaculis</name>
    <dbReference type="NCBI Taxonomy" id="1843537"/>
    <lineage>
        <taxon>Eukaryota</taxon>
        <taxon>Metazoa</taxon>
        <taxon>Ecdysozoa</taxon>
        <taxon>Arthropoda</taxon>
        <taxon>Crustacea</taxon>
        <taxon>Multicrustacea</taxon>
        <taxon>Malacostraca</taxon>
        <taxon>Eumalacostraca</taxon>
        <taxon>Eucarida</taxon>
        <taxon>Decapoda</taxon>
        <taxon>Pleocyemata</taxon>
        <taxon>Anomura</taxon>
        <taxon>Galatheoidea</taxon>
        <taxon>Porcellanidae</taxon>
        <taxon>Petrolisthes</taxon>
    </lineage>
</organism>
<dbReference type="Gene3D" id="1.20.1250.20">
    <property type="entry name" value="MFS general substrate transporter like domains"/>
    <property type="match status" value="1"/>
</dbReference>
<dbReference type="Proteomes" id="UP001292094">
    <property type="component" value="Unassembled WGS sequence"/>
</dbReference>
<sequence length="499" mass="55431">MYDYDYTTAAHLGYNASLETLSSQGHLITPCNTREFNLTQYKSTIVTQWDLVCERRPLYSSTQAVTLLGLLAGSFVCGIVADLLGRRPLTLISVVGIITLGLATALSPSLQVYIILNFFTSLFIMAFFQTNFLIVIETGSPSSRSTFGVLYGAPWTLGYMALPAVGYFIRDWQWLQVAITLPFFILLVNFWLLPESPRWLIQKGRMVEAIRVLQWAAKSNRRPIPSPPVLMTMLQAVRNKMITDEEETRDGLSGLGEYVCVRGKVLLRRILWLLKTPSLRLNLGVMCVCWFATTMIYYGLALNSTNISVMFFGRRLTLLALYLVCGACISLNAVLMFAFPDVHVSIKMILSLVGKMGVTASFSLLFVYTSELFPTHHRSLALGACGMLGRVGSIISPYVNDILGDVLVWAPSAVFSSVALTAFTLALNLPETRDRILPEEAKFFNTRGATPSGLWTLCKSLKRQVIATTLGAATEGKARRRRESDVGGQCYQYRGHVDL</sequence>
<accession>A0AAE1TT07</accession>
<feature type="transmembrane region" description="Helical" evidence="5">
    <location>
        <begin position="320"/>
        <end position="339"/>
    </location>
</feature>
<dbReference type="InterPro" id="IPR020846">
    <property type="entry name" value="MFS_dom"/>
</dbReference>
<keyword evidence="8" id="KW-1185">Reference proteome</keyword>
<protein>
    <recommendedName>
        <fullName evidence="6">Major facilitator superfamily (MFS) profile domain-containing protein</fullName>
    </recommendedName>
</protein>
<dbReference type="SUPFAM" id="SSF103473">
    <property type="entry name" value="MFS general substrate transporter"/>
    <property type="match status" value="1"/>
</dbReference>
<gene>
    <name evidence="7" type="ORF">Pmani_033131</name>
</gene>
<evidence type="ECO:0000256" key="5">
    <source>
        <dbReference type="SAM" id="Phobius"/>
    </source>
</evidence>
<feature type="transmembrane region" description="Helical" evidence="5">
    <location>
        <begin position="279"/>
        <end position="300"/>
    </location>
</feature>
<keyword evidence="4 5" id="KW-0472">Membrane</keyword>
<evidence type="ECO:0000256" key="1">
    <source>
        <dbReference type="ARBA" id="ARBA00004141"/>
    </source>
</evidence>
<dbReference type="GO" id="GO:0016020">
    <property type="term" value="C:membrane"/>
    <property type="evidence" value="ECO:0007669"/>
    <property type="project" value="UniProtKB-SubCell"/>
</dbReference>
<dbReference type="EMBL" id="JAWZYT010004334">
    <property type="protein sequence ID" value="KAK4294229.1"/>
    <property type="molecule type" value="Genomic_DNA"/>
</dbReference>
<feature type="transmembrane region" description="Helical" evidence="5">
    <location>
        <begin position="348"/>
        <end position="368"/>
    </location>
</feature>
<comment type="subcellular location">
    <subcellularLocation>
        <location evidence="1">Membrane</location>
        <topology evidence="1">Multi-pass membrane protein</topology>
    </subcellularLocation>
</comment>
<keyword evidence="3 5" id="KW-1133">Transmembrane helix</keyword>
<dbReference type="GO" id="GO:0022857">
    <property type="term" value="F:transmembrane transporter activity"/>
    <property type="evidence" value="ECO:0007669"/>
    <property type="project" value="InterPro"/>
</dbReference>
<name>A0AAE1TT07_9EUCA</name>
<proteinExistence type="predicted"/>
<dbReference type="PROSITE" id="PS50850">
    <property type="entry name" value="MFS"/>
    <property type="match status" value="1"/>
</dbReference>
<comment type="caution">
    <text evidence="7">The sequence shown here is derived from an EMBL/GenBank/DDBJ whole genome shotgun (WGS) entry which is preliminary data.</text>
</comment>
<feature type="domain" description="Major facilitator superfamily (MFS) profile" evidence="6">
    <location>
        <begin position="1"/>
        <end position="434"/>
    </location>
</feature>
<evidence type="ECO:0000256" key="4">
    <source>
        <dbReference type="ARBA" id="ARBA00023136"/>
    </source>
</evidence>
<reference evidence="7" key="1">
    <citation type="submission" date="2023-11" db="EMBL/GenBank/DDBJ databases">
        <title>Genome assemblies of two species of porcelain crab, Petrolisthes cinctipes and Petrolisthes manimaculis (Anomura: Porcellanidae).</title>
        <authorList>
            <person name="Angst P."/>
        </authorList>
    </citation>
    <scope>NUCLEOTIDE SEQUENCE</scope>
    <source>
        <strain evidence="7">PB745_02</strain>
        <tissue evidence="7">Gill</tissue>
    </source>
</reference>
<evidence type="ECO:0000259" key="6">
    <source>
        <dbReference type="PROSITE" id="PS50850"/>
    </source>
</evidence>
<dbReference type="InterPro" id="IPR036259">
    <property type="entry name" value="MFS_trans_sf"/>
</dbReference>
<dbReference type="PANTHER" id="PTHR24064">
    <property type="entry name" value="SOLUTE CARRIER FAMILY 22 MEMBER"/>
    <property type="match status" value="1"/>
</dbReference>